<reference evidence="7 8" key="1">
    <citation type="submission" date="2018-05" db="EMBL/GenBank/DDBJ databases">
        <title>Leucothrix arctica sp. nov., isolated from Arctic seawater.</title>
        <authorList>
            <person name="Choi A."/>
            <person name="Baek K."/>
        </authorList>
    </citation>
    <scope>NUCLEOTIDE SEQUENCE [LARGE SCALE GENOMIC DNA]</scope>
    <source>
        <strain evidence="7 8">IMCC9719</strain>
    </source>
</reference>
<proteinExistence type="predicted"/>
<gene>
    <name evidence="7" type="ORF">DKT75_02060</name>
</gene>
<evidence type="ECO:0000256" key="5">
    <source>
        <dbReference type="ARBA" id="ARBA00023004"/>
    </source>
</evidence>
<dbReference type="GO" id="GO:0016706">
    <property type="term" value="F:2-oxoglutarate-dependent dioxygenase activity"/>
    <property type="evidence" value="ECO:0007669"/>
    <property type="project" value="TreeGrafter"/>
</dbReference>
<keyword evidence="5" id="KW-0408">Iron</keyword>
<evidence type="ECO:0000256" key="1">
    <source>
        <dbReference type="ARBA" id="ARBA00001954"/>
    </source>
</evidence>
<evidence type="ECO:0000256" key="3">
    <source>
        <dbReference type="ARBA" id="ARBA00022964"/>
    </source>
</evidence>
<dbReference type="Pfam" id="PF20514">
    <property type="entry name" value="WHD_ROXA"/>
    <property type="match status" value="1"/>
</dbReference>
<evidence type="ECO:0000256" key="2">
    <source>
        <dbReference type="ARBA" id="ARBA00022723"/>
    </source>
</evidence>
<dbReference type="AlphaFoldDB" id="A0A317CRB8"/>
<dbReference type="Proteomes" id="UP000245506">
    <property type="component" value="Unassembled WGS sequence"/>
</dbReference>
<dbReference type="PANTHER" id="PTHR13096">
    <property type="entry name" value="MINA53 MYC INDUCED NUCLEAR ANTIGEN"/>
    <property type="match status" value="1"/>
</dbReference>
<dbReference type="SUPFAM" id="SSF51197">
    <property type="entry name" value="Clavaminate synthase-like"/>
    <property type="match status" value="1"/>
</dbReference>
<evidence type="ECO:0000313" key="7">
    <source>
        <dbReference type="EMBL" id="PWQ98970.1"/>
    </source>
</evidence>
<dbReference type="EMBL" id="QGKL01000009">
    <property type="protein sequence ID" value="PWQ98970.1"/>
    <property type="molecule type" value="Genomic_DNA"/>
</dbReference>
<dbReference type="Gene3D" id="3.40.366.30">
    <property type="entry name" value="50S ribosomal protein L16 arginine hydroxylase, Chain A, Domain 2"/>
    <property type="match status" value="1"/>
</dbReference>
<comment type="caution">
    <text evidence="7">The sequence shown here is derived from an EMBL/GenBank/DDBJ whole genome shotgun (WGS) entry which is preliminary data.</text>
</comment>
<keyword evidence="3" id="KW-0223">Dioxygenase</keyword>
<feature type="domain" description="JmjC" evidence="6">
    <location>
        <begin position="97"/>
        <end position="225"/>
    </location>
</feature>
<dbReference type="OrthoDB" id="9764016at2"/>
<evidence type="ECO:0000259" key="6">
    <source>
        <dbReference type="PROSITE" id="PS51184"/>
    </source>
</evidence>
<dbReference type="InterPro" id="IPR046799">
    <property type="entry name" value="ROXA-like_wH"/>
</dbReference>
<keyword evidence="4" id="KW-0560">Oxidoreductase</keyword>
<comment type="cofactor">
    <cofactor evidence="1">
        <name>Fe(2+)</name>
        <dbReference type="ChEBI" id="CHEBI:29033"/>
    </cofactor>
</comment>
<organism evidence="7 8">
    <name type="scientific">Leucothrix arctica</name>
    <dbReference type="NCBI Taxonomy" id="1481894"/>
    <lineage>
        <taxon>Bacteria</taxon>
        <taxon>Pseudomonadati</taxon>
        <taxon>Pseudomonadota</taxon>
        <taxon>Gammaproteobacteria</taxon>
        <taxon>Thiotrichales</taxon>
        <taxon>Thiotrichaceae</taxon>
        <taxon>Leucothrix</taxon>
    </lineage>
</organism>
<dbReference type="Gene3D" id="2.60.120.650">
    <property type="entry name" value="Cupin"/>
    <property type="match status" value="1"/>
</dbReference>
<dbReference type="PROSITE" id="PS51184">
    <property type="entry name" value="JMJC"/>
    <property type="match status" value="1"/>
</dbReference>
<dbReference type="InterPro" id="IPR003347">
    <property type="entry name" value="JmjC_dom"/>
</dbReference>
<dbReference type="RefSeq" id="WP_109821776.1">
    <property type="nucleotide sequence ID" value="NZ_QGKL01000009.1"/>
</dbReference>
<evidence type="ECO:0000256" key="4">
    <source>
        <dbReference type="ARBA" id="ARBA00023002"/>
    </source>
</evidence>
<keyword evidence="2" id="KW-0479">Metal-binding</keyword>
<evidence type="ECO:0000313" key="8">
    <source>
        <dbReference type="Proteomes" id="UP000245506"/>
    </source>
</evidence>
<dbReference type="PANTHER" id="PTHR13096:SF8">
    <property type="entry name" value="RIBOSOMAL OXYGENASE 1"/>
    <property type="match status" value="1"/>
</dbReference>
<protein>
    <submittedName>
        <fullName evidence="7">Cupin</fullName>
    </submittedName>
</protein>
<dbReference type="GO" id="GO:0046872">
    <property type="term" value="F:metal ion binding"/>
    <property type="evidence" value="ECO:0007669"/>
    <property type="project" value="UniProtKB-KW"/>
</dbReference>
<dbReference type="Pfam" id="PF08007">
    <property type="entry name" value="JmjC_2"/>
    <property type="match status" value="1"/>
</dbReference>
<keyword evidence="8" id="KW-1185">Reference proteome</keyword>
<dbReference type="InterPro" id="IPR039994">
    <property type="entry name" value="NO66-like"/>
</dbReference>
<sequence>MSKGVFGSVSIESFLQEHWQQKPLCIRGAFDTPELGFDAGELAGIALDTEAPARLLIEHGEKPWQLKQGPFKESDFTSLPKTNWTLLVNDIETYLPELQEYLQAFRFIPDWRIDDLMISFASDKGSVGAHVDDYDVFLIQLEGKRHWSIDDSPYFDETALEGPELKILKNFKPTQDWTLEPGDMLYLPPNLPHHGVADGECMTLSIGFRAPASGELVQAWLDDIGETPAFKKRFSDARRKPQKSPGEIKQGDLAALRKILLDGIENSTGDLDTWLGKYLTEGKRPDPKLVESMEDQLVEELLAEHDYQRFPGMRLAYTLTDDSLQLFVGGTEYSLDSNKLEAIQYLCNELEYKADALASVCRDSDIRELINTLIKNNNIVLMEPSPCTPYQEQLS</sequence>
<accession>A0A317CRB8</accession>
<name>A0A317CRB8_9GAMM</name>